<dbReference type="AlphaFoldDB" id="A0A0F9CJU0"/>
<protein>
    <submittedName>
        <fullName evidence="1">Uncharacterized protein</fullName>
    </submittedName>
</protein>
<gene>
    <name evidence="1" type="ORF">LCGC14_2315940</name>
</gene>
<comment type="caution">
    <text evidence="1">The sequence shown here is derived from an EMBL/GenBank/DDBJ whole genome shotgun (WGS) entry which is preliminary data.</text>
</comment>
<organism evidence="1">
    <name type="scientific">marine sediment metagenome</name>
    <dbReference type="NCBI Taxonomy" id="412755"/>
    <lineage>
        <taxon>unclassified sequences</taxon>
        <taxon>metagenomes</taxon>
        <taxon>ecological metagenomes</taxon>
    </lineage>
</organism>
<reference evidence="1" key="1">
    <citation type="journal article" date="2015" name="Nature">
        <title>Complex archaea that bridge the gap between prokaryotes and eukaryotes.</title>
        <authorList>
            <person name="Spang A."/>
            <person name="Saw J.H."/>
            <person name="Jorgensen S.L."/>
            <person name="Zaremba-Niedzwiedzka K."/>
            <person name="Martijn J."/>
            <person name="Lind A.E."/>
            <person name="van Eijk R."/>
            <person name="Schleper C."/>
            <person name="Guy L."/>
            <person name="Ettema T.J."/>
        </authorList>
    </citation>
    <scope>NUCLEOTIDE SEQUENCE</scope>
</reference>
<evidence type="ECO:0000313" key="1">
    <source>
        <dbReference type="EMBL" id="KKL49394.1"/>
    </source>
</evidence>
<dbReference type="EMBL" id="LAZR01032971">
    <property type="protein sequence ID" value="KKL49394.1"/>
    <property type="molecule type" value="Genomic_DNA"/>
</dbReference>
<name>A0A0F9CJU0_9ZZZZ</name>
<accession>A0A0F9CJU0</accession>
<proteinExistence type="predicted"/>
<sequence length="99" mass="11619">MPDFNSDREGHVQHKWIVQNATQNRDFEGVKAGDKDMLFDKEGRFLISDGVVADEIRKEHPRDVTVTRMRYPDVADRGHKYFHVCPALPWHEDKNDNQN</sequence>